<sequence length="399" mass="43631">MKTLFRTTHAKLFVALALVFATTSANAQRSLEERRNARQQQSSQAAAAPAEAQYPNATRQEPEARASARMGQRLNRLSTAYNDGDFDAVPALAEDILSQANANDYDKSVAKRLLGAAQVGEDPAAAIASFNEALAFNGLNNNDHFDTMWMVAQLHAQEGQNEQSLAVLERLAAETNAQVPDHLGLKGIVLYQMERYPEAITAIEAAMQAAETPKPEWTQILMASYVETGDASKATALAEQIAANAPGDKQSQLNLAATYIQADQYDRALPIYERLRAAGELTTESEYRNLAVMYLNSGEKEREAIAVINEGLEKQILKGDHAMYNMLAQAYYFSDQPGPAIDAYRKAAPLAPDGETYLNLAKVLWAEGRMPEAKQAAQQALDKGIRSPDEAQRILRQPG</sequence>
<dbReference type="InterPro" id="IPR019734">
    <property type="entry name" value="TPR_rpt"/>
</dbReference>
<proteinExistence type="predicted"/>
<evidence type="ECO:0000256" key="1">
    <source>
        <dbReference type="ARBA" id="ARBA00022737"/>
    </source>
</evidence>
<organism evidence="5 6">
    <name type="scientific">Luteimonas aestuarii</name>
    <dbReference type="NCBI Taxonomy" id="453837"/>
    <lineage>
        <taxon>Bacteria</taxon>
        <taxon>Pseudomonadati</taxon>
        <taxon>Pseudomonadota</taxon>
        <taxon>Gammaproteobacteria</taxon>
        <taxon>Lysobacterales</taxon>
        <taxon>Lysobacteraceae</taxon>
        <taxon>Luteimonas</taxon>
    </lineage>
</organism>
<evidence type="ECO:0000256" key="4">
    <source>
        <dbReference type="SAM" id="SignalP"/>
    </source>
</evidence>
<reference evidence="5 6" key="1">
    <citation type="submission" date="2019-03" db="EMBL/GenBank/DDBJ databases">
        <title>Luteimonas zhaokaii sp.nov., isolated from the rectal contents of Plateau pika in Yushu, Qinghai Province, China.</title>
        <authorList>
            <person name="Zhang G."/>
        </authorList>
    </citation>
    <scope>NUCLEOTIDE SEQUENCE [LARGE SCALE GENOMIC DNA]</scope>
    <source>
        <strain evidence="5 6">B9</strain>
    </source>
</reference>
<comment type="caution">
    <text evidence="5">The sequence shown here is derived from an EMBL/GenBank/DDBJ whole genome shotgun (WGS) entry which is preliminary data.</text>
</comment>
<dbReference type="Proteomes" id="UP000294796">
    <property type="component" value="Unassembled WGS sequence"/>
</dbReference>
<dbReference type="Pfam" id="PF14559">
    <property type="entry name" value="TPR_19"/>
    <property type="match status" value="1"/>
</dbReference>
<dbReference type="Pfam" id="PF13432">
    <property type="entry name" value="TPR_16"/>
    <property type="match status" value="2"/>
</dbReference>
<feature type="chain" id="PRO_5020388126" evidence="4">
    <location>
        <begin position="28"/>
        <end position="399"/>
    </location>
</feature>
<feature type="signal peptide" evidence="4">
    <location>
        <begin position="1"/>
        <end position="27"/>
    </location>
</feature>
<dbReference type="PANTHER" id="PTHR44186:SF1">
    <property type="entry name" value="BARDET-BIEDL SYNDROME 4 PROTEIN"/>
    <property type="match status" value="1"/>
</dbReference>
<dbReference type="PANTHER" id="PTHR44186">
    <property type="match status" value="1"/>
</dbReference>
<feature type="region of interest" description="Disordered" evidence="3">
    <location>
        <begin position="30"/>
        <end position="70"/>
    </location>
</feature>
<evidence type="ECO:0000313" key="5">
    <source>
        <dbReference type="EMBL" id="TDK19053.1"/>
    </source>
</evidence>
<evidence type="ECO:0000256" key="2">
    <source>
        <dbReference type="ARBA" id="ARBA00022803"/>
    </source>
</evidence>
<accession>A0A4R5TK16</accession>
<gene>
    <name evidence="5" type="ORF">E2F46_16975</name>
</gene>
<dbReference type="RefSeq" id="WP_133323774.1">
    <property type="nucleotide sequence ID" value="NZ_SMTF01000025.1"/>
</dbReference>
<feature type="compositionally biased region" description="Low complexity" evidence="3">
    <location>
        <begin position="38"/>
        <end position="57"/>
    </location>
</feature>
<keyword evidence="1" id="KW-0677">Repeat</keyword>
<dbReference type="EMBL" id="SMTF01000025">
    <property type="protein sequence ID" value="TDK19053.1"/>
    <property type="molecule type" value="Genomic_DNA"/>
</dbReference>
<evidence type="ECO:0000313" key="6">
    <source>
        <dbReference type="Proteomes" id="UP000294796"/>
    </source>
</evidence>
<dbReference type="Gene3D" id="1.25.40.10">
    <property type="entry name" value="Tetratricopeptide repeat domain"/>
    <property type="match status" value="2"/>
</dbReference>
<evidence type="ECO:0000256" key="3">
    <source>
        <dbReference type="SAM" id="MobiDB-lite"/>
    </source>
</evidence>
<feature type="region of interest" description="Disordered" evidence="3">
    <location>
        <begin position="375"/>
        <end position="399"/>
    </location>
</feature>
<keyword evidence="2" id="KW-0802">TPR repeat</keyword>
<feature type="compositionally biased region" description="Basic and acidic residues" evidence="3">
    <location>
        <begin position="383"/>
        <end position="393"/>
    </location>
</feature>
<dbReference type="InterPro" id="IPR011990">
    <property type="entry name" value="TPR-like_helical_dom_sf"/>
</dbReference>
<keyword evidence="6" id="KW-1185">Reference proteome</keyword>
<name>A0A4R5TK16_9GAMM</name>
<dbReference type="SUPFAM" id="SSF48452">
    <property type="entry name" value="TPR-like"/>
    <property type="match status" value="2"/>
</dbReference>
<dbReference type="OrthoDB" id="5964849at2"/>
<dbReference type="SMART" id="SM00028">
    <property type="entry name" value="TPR"/>
    <property type="match status" value="3"/>
</dbReference>
<dbReference type="AlphaFoldDB" id="A0A4R5TK16"/>
<protein>
    <submittedName>
        <fullName evidence="5">Tetratricopeptide repeat protein</fullName>
    </submittedName>
</protein>
<keyword evidence="4" id="KW-0732">Signal</keyword>